<reference evidence="7 8" key="1">
    <citation type="journal article" date="2014" name="Int. J. Syst. Evol. Microbiol.">
        <title>Complete genome sequence of Corynebacterium casei LMG S-19264T (=DSM 44701T), isolated from a smear-ripened cheese.</title>
        <authorList>
            <consortium name="US DOE Joint Genome Institute (JGI-PGF)"/>
            <person name="Walter F."/>
            <person name="Albersmeier A."/>
            <person name="Kalinowski J."/>
            <person name="Ruckert C."/>
        </authorList>
    </citation>
    <scope>NUCLEOTIDE SEQUENCE [LARGE SCALE GENOMIC DNA]</scope>
    <source>
        <strain evidence="7 8">IBRC-M 10912</strain>
    </source>
</reference>
<name>A0ABD5NVL1_9EURY</name>
<dbReference type="GO" id="GO:0016668">
    <property type="term" value="F:oxidoreductase activity, acting on a sulfur group of donors, NAD(P) as acceptor"/>
    <property type="evidence" value="ECO:0007669"/>
    <property type="project" value="UniProtKB-ARBA"/>
</dbReference>
<evidence type="ECO:0000313" key="8">
    <source>
        <dbReference type="Proteomes" id="UP001595821"/>
    </source>
</evidence>
<keyword evidence="2" id="KW-0274">FAD</keyword>
<evidence type="ECO:0000256" key="2">
    <source>
        <dbReference type="ARBA" id="ARBA00022827"/>
    </source>
</evidence>
<dbReference type="InterPro" id="IPR023753">
    <property type="entry name" value="FAD/NAD-binding_dom"/>
</dbReference>
<dbReference type="RefSeq" id="WP_246971629.1">
    <property type="nucleotide sequence ID" value="NZ_CP095397.1"/>
</dbReference>
<dbReference type="PROSITE" id="PS00573">
    <property type="entry name" value="PYRIDINE_REDOX_2"/>
    <property type="match status" value="1"/>
</dbReference>
<accession>A0ABD5NVL1</accession>
<dbReference type="EMBL" id="JBHSDJ010000002">
    <property type="protein sequence ID" value="MFC4245679.1"/>
    <property type="molecule type" value="Genomic_DNA"/>
</dbReference>
<dbReference type="InterPro" id="IPR036188">
    <property type="entry name" value="FAD/NAD-bd_sf"/>
</dbReference>
<dbReference type="PRINTS" id="PR00368">
    <property type="entry name" value="FADPNR"/>
</dbReference>
<keyword evidence="4" id="KW-1015">Disulfide bond</keyword>
<protein>
    <submittedName>
        <fullName evidence="7">NAD(P)/FAD-dependent oxidoreductase</fullName>
    </submittedName>
</protein>
<keyword evidence="3" id="KW-0560">Oxidoreductase</keyword>
<evidence type="ECO:0000256" key="4">
    <source>
        <dbReference type="ARBA" id="ARBA00023157"/>
    </source>
</evidence>
<feature type="domain" description="FAD/NAD(P)-binding" evidence="6">
    <location>
        <begin position="1"/>
        <end position="279"/>
    </location>
</feature>
<dbReference type="Gene3D" id="3.50.50.60">
    <property type="entry name" value="FAD/NAD(P)-binding domain"/>
    <property type="match status" value="2"/>
</dbReference>
<evidence type="ECO:0000256" key="5">
    <source>
        <dbReference type="ARBA" id="ARBA00023284"/>
    </source>
</evidence>
<dbReference type="PANTHER" id="PTHR48105">
    <property type="entry name" value="THIOREDOXIN REDUCTASE 1-RELATED-RELATED"/>
    <property type="match status" value="1"/>
</dbReference>
<comment type="caution">
    <text evidence="7">The sequence shown here is derived from an EMBL/GenBank/DDBJ whole genome shotgun (WGS) entry which is preliminary data.</text>
</comment>
<keyword evidence="5" id="KW-0676">Redox-active center</keyword>
<evidence type="ECO:0000256" key="3">
    <source>
        <dbReference type="ARBA" id="ARBA00023002"/>
    </source>
</evidence>
<dbReference type="PRINTS" id="PR00469">
    <property type="entry name" value="PNDRDTASEII"/>
</dbReference>
<dbReference type="InterPro" id="IPR008255">
    <property type="entry name" value="Pyr_nucl-diS_OxRdtase_2_AS"/>
</dbReference>
<organism evidence="7 8">
    <name type="scientific">Natribaculum luteum</name>
    <dbReference type="NCBI Taxonomy" id="1586232"/>
    <lineage>
        <taxon>Archaea</taxon>
        <taxon>Methanobacteriati</taxon>
        <taxon>Methanobacteriota</taxon>
        <taxon>Stenosarchaea group</taxon>
        <taxon>Halobacteria</taxon>
        <taxon>Halobacteriales</taxon>
        <taxon>Natrialbaceae</taxon>
        <taxon>Natribaculum</taxon>
    </lineage>
</organism>
<keyword evidence="1" id="KW-0285">Flavoprotein</keyword>
<sequence length="313" mass="33471">MDVAIIGGGPAGLSAAVYTARADQETYVFDDGSGTTREVDTMENVYGFPDGVTGPELVSLGQRHATKFGATILEEEVVRIGRTDDDAYEIETTENRYQARGVVIATGASYESPAIRDVDEYEGRGVSYCVECDAYFYRDRPVAVVGSGNFAAKEALMLLDYTDDVQVLTNGKEFTADAALRDQLDAADVAVRTDRLERVDGDDALERIVTRDGDELEVDGLFVALGAAGGTALAEMLGVATAGPYVETDDGMGTNVPRVYAAGDVTGGQRQINTSIGEGTRAAINLLEEFRDASEYVDYQKLDRPASETATSD</sequence>
<dbReference type="AlphaFoldDB" id="A0ABD5NVL1"/>
<dbReference type="Proteomes" id="UP001595821">
    <property type="component" value="Unassembled WGS sequence"/>
</dbReference>
<proteinExistence type="predicted"/>
<dbReference type="SUPFAM" id="SSF51905">
    <property type="entry name" value="FAD/NAD(P)-binding domain"/>
    <property type="match status" value="1"/>
</dbReference>
<gene>
    <name evidence="7" type="ORF">ACFOZ7_01435</name>
</gene>
<evidence type="ECO:0000256" key="1">
    <source>
        <dbReference type="ARBA" id="ARBA00022630"/>
    </source>
</evidence>
<evidence type="ECO:0000313" key="7">
    <source>
        <dbReference type="EMBL" id="MFC4245679.1"/>
    </source>
</evidence>
<dbReference type="GeneID" id="71852492"/>
<evidence type="ECO:0000259" key="6">
    <source>
        <dbReference type="Pfam" id="PF07992"/>
    </source>
</evidence>
<dbReference type="Pfam" id="PF07992">
    <property type="entry name" value="Pyr_redox_2"/>
    <property type="match status" value="1"/>
</dbReference>
<dbReference type="InterPro" id="IPR050097">
    <property type="entry name" value="Ferredoxin-NADP_redctase_2"/>
</dbReference>